<dbReference type="EMBL" id="JBGBPQ010000010">
    <property type="protein sequence ID" value="KAL1518905.1"/>
    <property type="molecule type" value="Genomic_DNA"/>
</dbReference>
<organism evidence="3 4">
    <name type="scientific">Prymnesium parvum</name>
    <name type="common">Toxic golden alga</name>
    <dbReference type="NCBI Taxonomy" id="97485"/>
    <lineage>
        <taxon>Eukaryota</taxon>
        <taxon>Haptista</taxon>
        <taxon>Haptophyta</taxon>
        <taxon>Prymnesiophyceae</taxon>
        <taxon>Prymnesiales</taxon>
        <taxon>Prymnesiaceae</taxon>
        <taxon>Prymnesium</taxon>
    </lineage>
</organism>
<keyword evidence="1" id="KW-0812">Transmembrane</keyword>
<accession>A0AB34JDB0</accession>
<feature type="chain" id="PRO_5044227831" evidence="2">
    <location>
        <begin position="17"/>
        <end position="184"/>
    </location>
</feature>
<feature type="signal peptide" evidence="2">
    <location>
        <begin position="1"/>
        <end position="16"/>
    </location>
</feature>
<dbReference type="Proteomes" id="UP001515480">
    <property type="component" value="Unassembled WGS sequence"/>
</dbReference>
<comment type="caution">
    <text evidence="3">The sequence shown here is derived from an EMBL/GenBank/DDBJ whole genome shotgun (WGS) entry which is preliminary data.</text>
</comment>
<dbReference type="AlphaFoldDB" id="A0AB34JDB0"/>
<keyword evidence="4" id="KW-1185">Reference proteome</keyword>
<keyword evidence="2" id="KW-0732">Signal</keyword>
<feature type="transmembrane region" description="Helical" evidence="1">
    <location>
        <begin position="121"/>
        <end position="139"/>
    </location>
</feature>
<proteinExistence type="predicted"/>
<evidence type="ECO:0000313" key="4">
    <source>
        <dbReference type="Proteomes" id="UP001515480"/>
    </source>
</evidence>
<evidence type="ECO:0000256" key="1">
    <source>
        <dbReference type="SAM" id="Phobius"/>
    </source>
</evidence>
<name>A0AB34JDB0_PRYPA</name>
<feature type="transmembrane region" description="Helical" evidence="1">
    <location>
        <begin position="159"/>
        <end position="181"/>
    </location>
</feature>
<keyword evidence="1" id="KW-1133">Transmembrane helix</keyword>
<reference evidence="3 4" key="1">
    <citation type="journal article" date="2024" name="Science">
        <title>Giant polyketide synthase enzymes in the biosynthesis of giant marine polyether toxins.</title>
        <authorList>
            <person name="Fallon T.R."/>
            <person name="Shende V.V."/>
            <person name="Wierzbicki I.H."/>
            <person name="Pendleton A.L."/>
            <person name="Watervoot N.F."/>
            <person name="Auber R.P."/>
            <person name="Gonzalez D.J."/>
            <person name="Wisecaver J.H."/>
            <person name="Moore B.S."/>
        </authorList>
    </citation>
    <scope>NUCLEOTIDE SEQUENCE [LARGE SCALE GENOMIC DNA]</scope>
    <source>
        <strain evidence="3 4">12B1</strain>
    </source>
</reference>
<sequence>MIVLLAHLLSIREICALSSSAPRRREFACAPTWTRHTSRQSLTARMRQDGDFDLMNGGWTADEWRDEEYWQEEQEEWREGINWVPGEDVAVDTAKYFAGTAAAIAFFDFISPWVKWMEGPNLNLFVFFVLFLPGLVWWVTFRPYSLLDESDGGLDNDAFFLPFGLEVYLPLFLTFLFVAIIRSL</sequence>
<protein>
    <submittedName>
        <fullName evidence="3">Uncharacterized protein</fullName>
    </submittedName>
</protein>
<keyword evidence="1" id="KW-0472">Membrane</keyword>
<evidence type="ECO:0000313" key="3">
    <source>
        <dbReference type="EMBL" id="KAL1518905.1"/>
    </source>
</evidence>
<gene>
    <name evidence="3" type="ORF">AB1Y20_003178</name>
</gene>
<evidence type="ECO:0000256" key="2">
    <source>
        <dbReference type="SAM" id="SignalP"/>
    </source>
</evidence>